<proteinExistence type="predicted"/>
<dbReference type="AlphaFoldDB" id="A0A7X5QJU2"/>
<keyword evidence="2" id="KW-1185">Reference proteome</keyword>
<accession>A0A7X5QJU2</accession>
<reference evidence="1 2" key="1">
    <citation type="submission" date="2018-02" db="EMBL/GenBank/DDBJ databases">
        <authorList>
            <person name="Machado R.A."/>
        </authorList>
    </citation>
    <scope>NUCLEOTIDE SEQUENCE [LARGE SCALE GENOMIC DNA]</scope>
    <source>
        <strain evidence="1 2">DSM 23271</strain>
    </source>
</reference>
<gene>
    <name evidence="1" type="ORF">C5470_03995</name>
</gene>
<sequence>MRKGATPIKREQLLEKANRIIRQHEDFIQGMQVDDVVQKGDVLVFRGEFFLGENE</sequence>
<dbReference type="Pfam" id="PF10692">
    <property type="entry name" value="DUF2498"/>
    <property type="match status" value="1"/>
</dbReference>
<name>A0A7X5QJU2_9GAMM</name>
<evidence type="ECO:0000313" key="2">
    <source>
        <dbReference type="Proteomes" id="UP000547931"/>
    </source>
</evidence>
<dbReference type="InterPro" id="IPR019633">
    <property type="entry name" value="DUF2498"/>
</dbReference>
<comment type="caution">
    <text evidence="1">The sequence shown here is derived from an EMBL/GenBank/DDBJ whole genome shotgun (WGS) entry which is preliminary data.</text>
</comment>
<dbReference type="Gene3D" id="3.30.300.360">
    <property type="entry name" value="Protein of unknown function (DUF2498)"/>
    <property type="match status" value="1"/>
</dbReference>
<protein>
    <submittedName>
        <fullName evidence="1">Uncharacterized protein</fullName>
    </submittedName>
</protein>
<dbReference type="EMBL" id="PUJV01000003">
    <property type="protein sequence ID" value="NHB95622.1"/>
    <property type="molecule type" value="Genomic_DNA"/>
</dbReference>
<organism evidence="1 2">
    <name type="scientific">Photorhabdus stackebrandtii</name>
    <dbReference type="NCBI Taxonomy" id="1123042"/>
    <lineage>
        <taxon>Bacteria</taxon>
        <taxon>Pseudomonadati</taxon>
        <taxon>Pseudomonadota</taxon>
        <taxon>Gammaproteobacteria</taxon>
        <taxon>Enterobacterales</taxon>
        <taxon>Morganellaceae</taxon>
        <taxon>Photorhabdus</taxon>
    </lineage>
</organism>
<dbReference type="Proteomes" id="UP000547931">
    <property type="component" value="Unassembled WGS sequence"/>
</dbReference>
<evidence type="ECO:0000313" key="1">
    <source>
        <dbReference type="EMBL" id="NHB95622.1"/>
    </source>
</evidence>
<dbReference type="InterPro" id="IPR038191">
    <property type="entry name" value="YciN_sf"/>
</dbReference>